<name>A0ABX3GYM5_PAEBO</name>
<accession>A0ABX3GYM5</accession>
<keyword evidence="2" id="KW-1185">Reference proteome</keyword>
<dbReference type="Gene3D" id="3.50.30.30">
    <property type="match status" value="1"/>
</dbReference>
<proteinExistence type="predicted"/>
<comment type="caution">
    <text evidence="1">The sequence shown here is derived from an EMBL/GenBank/DDBJ whole genome shotgun (WGS) entry which is preliminary data.</text>
</comment>
<dbReference type="Gene3D" id="3.40.630.10">
    <property type="entry name" value="Zn peptidases"/>
    <property type="match status" value="1"/>
</dbReference>
<sequence>MNSNNLPDKEKLWYWQEELNRVGPRFTGNKAHRKLIDFFEQELTDMGLKVNRDKHLFTKWEAKQWSLSVQAEHGGIEEYPVTSYYPYSGTTTEDGVVGELIYCGLGPGNFKQAAGKIAIVEVTVSKLPSSVALRKRTSFPKSAKLPFGLRNSVVSSLMKGPDLVEAQQAGVLGVICVWKKISAENVRGQYLPFTTALKDCPALWVDGNTGDQLKQLAFRHAKARLVLHAEIEENADSDTLYAILPGTNRSENILINTHTDGPNACEENGGVGLLAMAEYFSKLPLEQRQRDLVFVFVTGHFQIPQFGIQGQATTRWLHDHPELWDGVGGHQKAVAGLTLEHLGCREWKDNQENSQYSDTGNLETELVYTANEMMNTIYLDSLKGRTKVRSITLKPVNNIHFGEGQPLFDAGIPNISLVPAPDYLCATGPNGYLDKLDIDFMDEQIGSFIKMTTVIDRTPVEVLGQPEPYAKGLLGFLVKDANEKQ</sequence>
<evidence type="ECO:0000313" key="2">
    <source>
        <dbReference type="Proteomes" id="UP000187412"/>
    </source>
</evidence>
<dbReference type="EMBL" id="MPTB01000050">
    <property type="protein sequence ID" value="OMD40648.1"/>
    <property type="molecule type" value="Genomic_DNA"/>
</dbReference>
<dbReference type="SUPFAM" id="SSF53187">
    <property type="entry name" value="Zn-dependent exopeptidases"/>
    <property type="match status" value="1"/>
</dbReference>
<gene>
    <name evidence="1" type="ORF">BSK56_28470</name>
</gene>
<evidence type="ECO:0008006" key="3">
    <source>
        <dbReference type="Google" id="ProtNLM"/>
    </source>
</evidence>
<organism evidence="1 2">
    <name type="scientific">Paenibacillus borealis</name>
    <dbReference type="NCBI Taxonomy" id="160799"/>
    <lineage>
        <taxon>Bacteria</taxon>
        <taxon>Bacillati</taxon>
        <taxon>Bacillota</taxon>
        <taxon>Bacilli</taxon>
        <taxon>Bacillales</taxon>
        <taxon>Paenibacillaceae</taxon>
        <taxon>Paenibacillus</taxon>
    </lineage>
</organism>
<protein>
    <recommendedName>
        <fullName evidence="3">Peptidase M28 domain-containing protein</fullName>
    </recommendedName>
</protein>
<evidence type="ECO:0000313" key="1">
    <source>
        <dbReference type="EMBL" id="OMD40648.1"/>
    </source>
</evidence>
<reference evidence="1 2" key="1">
    <citation type="submission" date="2016-10" db="EMBL/GenBank/DDBJ databases">
        <title>Paenibacillus species isolates.</title>
        <authorList>
            <person name="Beno S.M."/>
        </authorList>
    </citation>
    <scope>NUCLEOTIDE SEQUENCE [LARGE SCALE GENOMIC DNA]</scope>
    <source>
        <strain evidence="1 2">FSL H7-0744</strain>
    </source>
</reference>
<dbReference type="Proteomes" id="UP000187412">
    <property type="component" value="Unassembled WGS sequence"/>
</dbReference>
<dbReference type="RefSeq" id="WP_076113807.1">
    <property type="nucleotide sequence ID" value="NZ_MPTB01000050.1"/>
</dbReference>